<dbReference type="AlphaFoldDB" id="A0A0W0VSN6"/>
<protein>
    <recommendedName>
        <fullName evidence="9">Endonuclease/exonuclease/phosphatase domain-containing protein</fullName>
    </recommendedName>
</protein>
<feature type="active site" description="Proton acceptor" evidence="6">
    <location>
        <position position="247"/>
    </location>
</feature>
<dbReference type="GO" id="GO:0046872">
    <property type="term" value="F:metal ion binding"/>
    <property type="evidence" value="ECO:0007669"/>
    <property type="project" value="UniProtKB-KW"/>
</dbReference>
<dbReference type="InterPro" id="IPR020848">
    <property type="entry name" value="AP_endonuclease_F1_CS"/>
</dbReference>
<feature type="binding site" evidence="7">
    <location>
        <position position="35"/>
    </location>
    <ligand>
        <name>Mg(2+)</name>
        <dbReference type="ChEBI" id="CHEBI:18420"/>
        <label>1</label>
    </ligand>
</feature>
<keyword evidence="7" id="KW-0464">Manganese</keyword>
<evidence type="ECO:0000256" key="8">
    <source>
        <dbReference type="PIRSR" id="PIRSR604808-3"/>
    </source>
</evidence>
<dbReference type="EMBL" id="LNYK01000001">
    <property type="protein sequence ID" value="KTD23252.1"/>
    <property type="molecule type" value="Genomic_DNA"/>
</dbReference>
<dbReference type="Proteomes" id="UP000054997">
    <property type="component" value="Unassembled WGS sequence"/>
</dbReference>
<comment type="cofactor">
    <cofactor evidence="7">
        <name>Mg(2+)</name>
        <dbReference type="ChEBI" id="CHEBI:18420"/>
    </cofactor>
    <cofactor evidence="7">
        <name>Mn(2+)</name>
        <dbReference type="ChEBI" id="CHEBI:29035"/>
    </cofactor>
    <text evidence="7">Probably binds two magnesium or manganese ions per subunit.</text>
</comment>
<keyword evidence="5 7" id="KW-0460">Magnesium</keyword>
<keyword evidence="11" id="KW-1185">Reference proteome</keyword>
<gene>
    <name evidence="10" type="ORF">Llon_0137</name>
</gene>
<feature type="site" description="Interaction with DNA substrate" evidence="8">
    <location>
        <position position="247"/>
    </location>
</feature>
<dbReference type="SUPFAM" id="SSF56219">
    <property type="entry name" value="DNase I-like"/>
    <property type="match status" value="1"/>
</dbReference>
<dbReference type="GO" id="GO:0008311">
    <property type="term" value="F:double-stranded DNA 3'-5' DNA exonuclease activity"/>
    <property type="evidence" value="ECO:0007669"/>
    <property type="project" value="InterPro"/>
</dbReference>
<dbReference type="RefSeq" id="WP_058528150.1">
    <property type="nucleotide sequence ID" value="NZ_CAAAHZ010000005.1"/>
</dbReference>
<dbReference type="PROSITE" id="PS51435">
    <property type="entry name" value="AP_NUCLEASE_F1_4"/>
    <property type="match status" value="1"/>
</dbReference>
<sequence length="255" mass="29295">MLKLASWNVNSLKVRLPQVLDWIKKTNVDILALQETKILDEYFPKEPFEGLGYNVAFSGQKTYNGVALISRQPIAEVTCEIPGFEDTQRRMIAATTAGCRVLNLYVPNGSEIGSDKYQYKLSWLEKIRDYIAHQLKQYTNLAVVGDFNIAPKDIDVHDPKAWEGCIHVSPPEREAFFELLKLGLKDSFRTLNPDEQKFSWWDYRAGGFRRNNGLRIDHILLSDDMLKRCEQSGIDIEPRRAARPSDHAPVWVQLK</sequence>
<dbReference type="Pfam" id="PF03372">
    <property type="entry name" value="Exo_endo_phos"/>
    <property type="match status" value="1"/>
</dbReference>
<comment type="cofactor">
    <cofactor evidence="1">
        <name>Mn(2+)</name>
        <dbReference type="ChEBI" id="CHEBI:29035"/>
    </cofactor>
</comment>
<evidence type="ECO:0000313" key="11">
    <source>
        <dbReference type="Proteomes" id="UP000054997"/>
    </source>
</evidence>
<evidence type="ECO:0000313" key="10">
    <source>
        <dbReference type="EMBL" id="KTD23252.1"/>
    </source>
</evidence>
<dbReference type="CDD" id="cd09086">
    <property type="entry name" value="ExoIII-like_AP-endo"/>
    <property type="match status" value="1"/>
</dbReference>
<organism evidence="10 11">
    <name type="scientific">Legionella londiniensis</name>
    <dbReference type="NCBI Taxonomy" id="45068"/>
    <lineage>
        <taxon>Bacteria</taxon>
        <taxon>Pseudomonadati</taxon>
        <taxon>Pseudomonadota</taxon>
        <taxon>Gammaproteobacteria</taxon>
        <taxon>Legionellales</taxon>
        <taxon>Legionellaceae</taxon>
        <taxon>Legionella</taxon>
    </lineage>
</organism>
<comment type="similarity">
    <text evidence="2">Belongs to the DNA repair enzymes AP/ExoA family.</text>
</comment>
<dbReference type="InterPro" id="IPR037493">
    <property type="entry name" value="ExoIII-like"/>
</dbReference>
<dbReference type="PATRIC" id="fig|45068.5.peg.144"/>
<reference evidence="10 11" key="1">
    <citation type="submission" date="2015-11" db="EMBL/GenBank/DDBJ databases">
        <title>Genomic analysis of 38 Legionella species identifies large and diverse effector repertoires.</title>
        <authorList>
            <person name="Burstein D."/>
            <person name="Amaro F."/>
            <person name="Zusman T."/>
            <person name="Lifshitz Z."/>
            <person name="Cohen O."/>
            <person name="Gilbert J.A."/>
            <person name="Pupko T."/>
            <person name="Shuman H.A."/>
            <person name="Segal G."/>
        </authorList>
    </citation>
    <scope>NUCLEOTIDE SEQUENCE [LARGE SCALE GENOMIC DNA]</scope>
    <source>
        <strain evidence="10 11">ATCC 49505</strain>
    </source>
</reference>
<keyword evidence="4" id="KW-0378">Hydrolase</keyword>
<feature type="site" description="Important for catalytic activity" evidence="8">
    <location>
        <position position="217"/>
    </location>
</feature>
<feature type="binding site" evidence="7">
    <location>
        <position position="8"/>
    </location>
    <ligand>
        <name>Mg(2+)</name>
        <dbReference type="ChEBI" id="CHEBI:18420"/>
        <label>1</label>
    </ligand>
</feature>
<dbReference type="GO" id="GO:0006281">
    <property type="term" value="P:DNA repair"/>
    <property type="evidence" value="ECO:0007669"/>
    <property type="project" value="InterPro"/>
</dbReference>
<feature type="site" description="Transition state stabilizer" evidence="8">
    <location>
        <position position="148"/>
    </location>
</feature>
<dbReference type="NCBIfam" id="TIGR00195">
    <property type="entry name" value="exoDNase_III"/>
    <property type="match status" value="1"/>
</dbReference>
<dbReference type="OrthoDB" id="9803914at2"/>
<dbReference type="InterPro" id="IPR005135">
    <property type="entry name" value="Endo/exonuclease/phosphatase"/>
</dbReference>
<dbReference type="InterPro" id="IPR036691">
    <property type="entry name" value="Endo/exonu/phosph_ase_sf"/>
</dbReference>
<dbReference type="GO" id="GO:0003677">
    <property type="term" value="F:DNA binding"/>
    <property type="evidence" value="ECO:0007669"/>
    <property type="project" value="InterPro"/>
</dbReference>
<evidence type="ECO:0000256" key="3">
    <source>
        <dbReference type="ARBA" id="ARBA00022723"/>
    </source>
</evidence>
<dbReference type="PANTHER" id="PTHR43250">
    <property type="entry name" value="EXODEOXYRIBONUCLEASE III"/>
    <property type="match status" value="1"/>
</dbReference>
<evidence type="ECO:0000256" key="1">
    <source>
        <dbReference type="ARBA" id="ARBA00001936"/>
    </source>
</evidence>
<feature type="active site" evidence="6">
    <location>
        <position position="105"/>
    </location>
</feature>
<feature type="binding site" evidence="7">
    <location>
        <position position="247"/>
    </location>
    <ligand>
        <name>Mg(2+)</name>
        <dbReference type="ChEBI" id="CHEBI:18420"/>
        <label>1</label>
    </ligand>
</feature>
<dbReference type="Gene3D" id="3.60.10.10">
    <property type="entry name" value="Endonuclease/exonuclease/phosphatase"/>
    <property type="match status" value="1"/>
</dbReference>
<feature type="domain" description="Endonuclease/exonuclease/phosphatase" evidence="9">
    <location>
        <begin position="5"/>
        <end position="247"/>
    </location>
</feature>
<feature type="binding site" evidence="7">
    <location>
        <position position="146"/>
    </location>
    <ligand>
        <name>Mg(2+)</name>
        <dbReference type="ChEBI" id="CHEBI:18420"/>
        <label>1</label>
    </ligand>
</feature>
<dbReference type="InterPro" id="IPR004808">
    <property type="entry name" value="AP_endonuc_1"/>
</dbReference>
<accession>A0A0W0VSN6</accession>
<evidence type="ECO:0000259" key="9">
    <source>
        <dbReference type="Pfam" id="PF03372"/>
    </source>
</evidence>
<feature type="active site" description="Proton donor/acceptor" evidence="6">
    <location>
        <position position="146"/>
    </location>
</feature>
<name>A0A0W0VSN6_9GAMM</name>
<proteinExistence type="inferred from homology"/>
<feature type="binding site" evidence="7">
    <location>
        <position position="148"/>
    </location>
    <ligand>
        <name>Mg(2+)</name>
        <dbReference type="ChEBI" id="CHEBI:18420"/>
        <label>1</label>
    </ligand>
</feature>
<keyword evidence="3 7" id="KW-0479">Metal-binding</keyword>
<evidence type="ECO:0000256" key="4">
    <source>
        <dbReference type="ARBA" id="ARBA00022801"/>
    </source>
</evidence>
<evidence type="ECO:0000256" key="5">
    <source>
        <dbReference type="ARBA" id="ARBA00022842"/>
    </source>
</evidence>
<dbReference type="GO" id="GO:0004519">
    <property type="term" value="F:endonuclease activity"/>
    <property type="evidence" value="ECO:0007669"/>
    <property type="project" value="InterPro"/>
</dbReference>
<evidence type="ECO:0000256" key="2">
    <source>
        <dbReference type="ARBA" id="ARBA00007092"/>
    </source>
</evidence>
<feature type="binding site" evidence="7">
    <location>
        <position position="246"/>
    </location>
    <ligand>
        <name>Mg(2+)</name>
        <dbReference type="ChEBI" id="CHEBI:18420"/>
        <label>1</label>
    </ligand>
</feature>
<dbReference type="PROSITE" id="PS00728">
    <property type="entry name" value="AP_NUCLEASE_F1_3"/>
    <property type="match status" value="1"/>
</dbReference>
<evidence type="ECO:0000256" key="6">
    <source>
        <dbReference type="PIRSR" id="PIRSR604808-1"/>
    </source>
</evidence>
<dbReference type="STRING" id="45068.Llon_0137"/>
<comment type="caution">
    <text evidence="10">The sequence shown here is derived from an EMBL/GenBank/DDBJ whole genome shotgun (WGS) entry which is preliminary data.</text>
</comment>
<dbReference type="PANTHER" id="PTHR43250:SF2">
    <property type="entry name" value="EXODEOXYRIBONUCLEASE III"/>
    <property type="match status" value="1"/>
</dbReference>
<evidence type="ECO:0000256" key="7">
    <source>
        <dbReference type="PIRSR" id="PIRSR604808-2"/>
    </source>
</evidence>
<dbReference type="NCBIfam" id="TIGR00633">
    <property type="entry name" value="xth"/>
    <property type="match status" value="1"/>
</dbReference>